<organism evidence="2 3">
    <name type="scientific">Rhizobium chutanense</name>
    <dbReference type="NCBI Taxonomy" id="2035448"/>
    <lineage>
        <taxon>Bacteria</taxon>
        <taxon>Pseudomonadati</taxon>
        <taxon>Pseudomonadota</taxon>
        <taxon>Alphaproteobacteria</taxon>
        <taxon>Hyphomicrobiales</taxon>
        <taxon>Rhizobiaceae</taxon>
        <taxon>Rhizobium/Agrobacterium group</taxon>
        <taxon>Rhizobium</taxon>
    </lineage>
</organism>
<accession>A0A3S0T513</accession>
<evidence type="ECO:0000313" key="2">
    <source>
        <dbReference type="EMBL" id="RUM07428.1"/>
    </source>
</evidence>
<proteinExistence type="predicted"/>
<evidence type="ECO:0000313" key="3">
    <source>
        <dbReference type="Proteomes" id="UP000278081"/>
    </source>
</evidence>
<dbReference type="AlphaFoldDB" id="A0A3S0T513"/>
<name>A0A3S0T513_9HYPH</name>
<dbReference type="EMBL" id="RJTJ01000006">
    <property type="protein sequence ID" value="RUM07428.1"/>
    <property type="molecule type" value="Genomic_DNA"/>
</dbReference>
<protein>
    <submittedName>
        <fullName evidence="2">Uncharacterized protein</fullName>
    </submittedName>
</protein>
<evidence type="ECO:0000256" key="1">
    <source>
        <dbReference type="SAM" id="MobiDB-lite"/>
    </source>
</evidence>
<reference evidence="2 3" key="1">
    <citation type="submission" date="2018-11" db="EMBL/GenBank/DDBJ databases">
        <title>Rhizobium chutanense sp. nov., isolated from root nodules of Phaseolus vulgaris in China.</title>
        <authorList>
            <person name="Huo Y."/>
        </authorList>
    </citation>
    <scope>NUCLEOTIDE SEQUENCE [LARGE SCALE GENOMIC DNA]</scope>
    <source>
        <strain evidence="2 3">C16</strain>
    </source>
</reference>
<gene>
    <name evidence="2" type="ORF">EFR84_08005</name>
</gene>
<feature type="region of interest" description="Disordered" evidence="1">
    <location>
        <begin position="96"/>
        <end position="117"/>
    </location>
</feature>
<sequence length="117" mass="12422">MDAEAVPHAPAYRPLATNVFRQPIGELSTPFADSHLVGGFRCQSVRLVGTGDENESGPVLVLADFLQKTLVLVLASAKIKCVDCHRGETSADKLELPAPALGDADGVDVRAEEEELP</sequence>
<dbReference type="Proteomes" id="UP000278081">
    <property type="component" value="Unassembled WGS sequence"/>
</dbReference>
<comment type="caution">
    <text evidence="2">The sequence shown here is derived from an EMBL/GenBank/DDBJ whole genome shotgun (WGS) entry which is preliminary data.</text>
</comment>